<protein>
    <submittedName>
        <fullName evidence="1">Uncharacterized protein</fullName>
    </submittedName>
</protein>
<accession>A0A0E9R4C1</accession>
<reference evidence="1" key="2">
    <citation type="journal article" date="2015" name="Fish Shellfish Immunol.">
        <title>Early steps in the European eel (Anguilla anguilla)-Vibrio vulnificus interaction in the gills: Role of the RtxA13 toxin.</title>
        <authorList>
            <person name="Callol A."/>
            <person name="Pajuelo D."/>
            <person name="Ebbesson L."/>
            <person name="Teles M."/>
            <person name="MacKenzie S."/>
            <person name="Amaro C."/>
        </authorList>
    </citation>
    <scope>NUCLEOTIDE SEQUENCE</scope>
</reference>
<dbReference type="EMBL" id="GBXM01084960">
    <property type="protein sequence ID" value="JAH23617.1"/>
    <property type="molecule type" value="Transcribed_RNA"/>
</dbReference>
<organism evidence="1">
    <name type="scientific">Anguilla anguilla</name>
    <name type="common">European freshwater eel</name>
    <name type="synonym">Muraena anguilla</name>
    <dbReference type="NCBI Taxonomy" id="7936"/>
    <lineage>
        <taxon>Eukaryota</taxon>
        <taxon>Metazoa</taxon>
        <taxon>Chordata</taxon>
        <taxon>Craniata</taxon>
        <taxon>Vertebrata</taxon>
        <taxon>Euteleostomi</taxon>
        <taxon>Actinopterygii</taxon>
        <taxon>Neopterygii</taxon>
        <taxon>Teleostei</taxon>
        <taxon>Anguilliformes</taxon>
        <taxon>Anguillidae</taxon>
        <taxon>Anguilla</taxon>
    </lineage>
</organism>
<name>A0A0E9R4C1_ANGAN</name>
<dbReference type="AlphaFoldDB" id="A0A0E9R4C1"/>
<sequence>MASLLNRKYGTVLALLRSAQRG</sequence>
<reference evidence="1" key="1">
    <citation type="submission" date="2014-11" db="EMBL/GenBank/DDBJ databases">
        <authorList>
            <person name="Amaro Gonzalez C."/>
        </authorList>
    </citation>
    <scope>NUCLEOTIDE SEQUENCE</scope>
</reference>
<proteinExistence type="predicted"/>
<evidence type="ECO:0000313" key="1">
    <source>
        <dbReference type="EMBL" id="JAH23617.1"/>
    </source>
</evidence>